<dbReference type="EMBL" id="LAZR01002580">
    <property type="protein sequence ID" value="KKN28216.1"/>
    <property type="molecule type" value="Genomic_DNA"/>
</dbReference>
<dbReference type="PROSITE" id="PS00600">
    <property type="entry name" value="AA_TRANSFER_CLASS_3"/>
    <property type="match status" value="1"/>
</dbReference>
<dbReference type="InterPro" id="IPR005814">
    <property type="entry name" value="Aminotrans_3"/>
</dbReference>
<comment type="cofactor">
    <cofactor evidence="1">
        <name>pyridoxal 5'-phosphate</name>
        <dbReference type="ChEBI" id="CHEBI:597326"/>
    </cofactor>
</comment>
<evidence type="ECO:0000256" key="2">
    <source>
        <dbReference type="ARBA" id="ARBA00004173"/>
    </source>
</evidence>
<dbReference type="PANTHER" id="PTHR45688:SF3">
    <property type="entry name" value="ALANINE--GLYOXYLATE AMINOTRANSFERASE 2, MITOCHONDRIAL"/>
    <property type="match status" value="1"/>
</dbReference>
<evidence type="ECO:0000256" key="1">
    <source>
        <dbReference type="ARBA" id="ARBA00001933"/>
    </source>
</evidence>
<dbReference type="PIRSF" id="PIRSF000521">
    <property type="entry name" value="Transaminase_4ab_Lys_Orn"/>
    <property type="match status" value="1"/>
</dbReference>
<gene>
    <name evidence="11" type="ORF">LCGC14_0856530</name>
</gene>
<keyword evidence="6" id="KW-0032">Aminotransferase</keyword>
<keyword evidence="8" id="KW-0663">Pyridoxal phosphate</keyword>
<keyword evidence="9" id="KW-0809">Transit peptide</keyword>
<dbReference type="EC" id="2.6.1.44" evidence="5"/>
<name>A0A0F9RTB3_9ZZZZ</name>
<dbReference type="SUPFAM" id="SSF53383">
    <property type="entry name" value="PLP-dependent transferases"/>
    <property type="match status" value="1"/>
</dbReference>
<dbReference type="InterPro" id="IPR015422">
    <property type="entry name" value="PyrdxlP-dep_Trfase_small"/>
</dbReference>
<dbReference type="FunFam" id="3.40.640.10:FF:000004">
    <property type="entry name" value="Acetylornithine aminotransferase"/>
    <property type="match status" value="1"/>
</dbReference>
<dbReference type="InterPro" id="IPR015421">
    <property type="entry name" value="PyrdxlP-dep_Trfase_major"/>
</dbReference>
<dbReference type="PANTHER" id="PTHR45688">
    <property type="match status" value="1"/>
</dbReference>
<evidence type="ECO:0000256" key="7">
    <source>
        <dbReference type="ARBA" id="ARBA00022679"/>
    </source>
</evidence>
<evidence type="ECO:0000256" key="8">
    <source>
        <dbReference type="ARBA" id="ARBA00022898"/>
    </source>
</evidence>
<evidence type="ECO:0000256" key="4">
    <source>
        <dbReference type="ARBA" id="ARBA00011881"/>
    </source>
</evidence>
<evidence type="ECO:0000313" key="11">
    <source>
        <dbReference type="EMBL" id="KKN28216.1"/>
    </source>
</evidence>
<evidence type="ECO:0000256" key="3">
    <source>
        <dbReference type="ARBA" id="ARBA00008954"/>
    </source>
</evidence>
<dbReference type="CDD" id="cd00610">
    <property type="entry name" value="OAT_like"/>
    <property type="match status" value="1"/>
</dbReference>
<organism evidence="11">
    <name type="scientific">marine sediment metagenome</name>
    <dbReference type="NCBI Taxonomy" id="412755"/>
    <lineage>
        <taxon>unclassified sequences</taxon>
        <taxon>metagenomes</taxon>
        <taxon>ecological metagenomes</taxon>
    </lineage>
</organism>
<dbReference type="GO" id="GO:0008453">
    <property type="term" value="F:alanine-glyoxylate transaminase activity"/>
    <property type="evidence" value="ECO:0007669"/>
    <property type="project" value="UniProtKB-EC"/>
</dbReference>
<dbReference type="Gene3D" id="3.40.640.10">
    <property type="entry name" value="Type I PLP-dependent aspartate aminotransferase-like (Major domain)"/>
    <property type="match status" value="1"/>
</dbReference>
<comment type="subcellular location">
    <subcellularLocation>
        <location evidence="2">Mitochondrion</location>
    </subcellularLocation>
</comment>
<evidence type="ECO:0000256" key="10">
    <source>
        <dbReference type="ARBA" id="ARBA00023128"/>
    </source>
</evidence>
<evidence type="ECO:0000256" key="9">
    <source>
        <dbReference type="ARBA" id="ARBA00022946"/>
    </source>
</evidence>
<evidence type="ECO:0000256" key="5">
    <source>
        <dbReference type="ARBA" id="ARBA00013049"/>
    </source>
</evidence>
<proteinExistence type="inferred from homology"/>
<dbReference type="InterPro" id="IPR015424">
    <property type="entry name" value="PyrdxlP-dep_Trfase"/>
</dbReference>
<keyword evidence="10" id="KW-0496">Mitochondrion</keyword>
<sequence>MNAKQLYDEYMITSMVAGFEPVTVEQASGCVIIDTEGREYLDCFSGIAVCNAGHGHPKIVDAAHRQLDKLIHCCTYVYYNPRAAELARKLAQITPGALQKSFFGNSGAEALEGAMRLAKQFTNRTELVCLTMSFHGRTVGTLSITGDYSRKKGTGPYLSGIAFAPAPYCYRCPFKLEYPQCGVACAEFLEHVFRYQTAGGVAAFIAEPVLGEGGIIIPPPEYFKKAMEIVRDNGALFIADEVQSGFGRTGKLFAIEHYDVEPDIMCMAKGIANGFPLGAFIARPDIAEAFNPGDHLSTFGGNPVSCAAAMANIDVMSDERLPRNATVRGDELMNSLIEFKEKYSLVGDVRGKGLMIGIELIKDKNKTPASEEAKQIRKLCREAGVLIGVGGVFGNVLRLQPPLVLTAEEGQRVLDVLEKSLCPMSD</sequence>
<dbReference type="GO" id="GO:0005739">
    <property type="term" value="C:mitochondrion"/>
    <property type="evidence" value="ECO:0007669"/>
    <property type="project" value="UniProtKB-SubCell"/>
</dbReference>
<protein>
    <recommendedName>
        <fullName evidence="5">alanine--glyoxylate transaminase</fullName>
        <ecNumber evidence="5">2.6.1.44</ecNumber>
    </recommendedName>
</protein>
<dbReference type="Gene3D" id="3.90.1150.10">
    <property type="entry name" value="Aspartate Aminotransferase, domain 1"/>
    <property type="match status" value="1"/>
</dbReference>
<dbReference type="GO" id="GO:0030170">
    <property type="term" value="F:pyridoxal phosphate binding"/>
    <property type="evidence" value="ECO:0007669"/>
    <property type="project" value="InterPro"/>
</dbReference>
<accession>A0A0F9RTB3</accession>
<comment type="subunit">
    <text evidence="4">Homotetramer.</text>
</comment>
<dbReference type="Pfam" id="PF00202">
    <property type="entry name" value="Aminotran_3"/>
    <property type="match status" value="1"/>
</dbReference>
<dbReference type="InterPro" id="IPR049704">
    <property type="entry name" value="Aminotrans_3_PPA_site"/>
</dbReference>
<evidence type="ECO:0000256" key="6">
    <source>
        <dbReference type="ARBA" id="ARBA00022576"/>
    </source>
</evidence>
<comment type="similarity">
    <text evidence="3">Belongs to the class-III pyridoxal-phosphate-dependent aminotransferase family.</text>
</comment>
<dbReference type="AlphaFoldDB" id="A0A0F9RTB3"/>
<reference evidence="11" key="1">
    <citation type="journal article" date="2015" name="Nature">
        <title>Complex archaea that bridge the gap between prokaryotes and eukaryotes.</title>
        <authorList>
            <person name="Spang A."/>
            <person name="Saw J.H."/>
            <person name="Jorgensen S.L."/>
            <person name="Zaremba-Niedzwiedzka K."/>
            <person name="Martijn J."/>
            <person name="Lind A.E."/>
            <person name="van Eijk R."/>
            <person name="Schleper C."/>
            <person name="Guy L."/>
            <person name="Ettema T.J."/>
        </authorList>
    </citation>
    <scope>NUCLEOTIDE SEQUENCE</scope>
</reference>
<keyword evidence="7" id="KW-0808">Transferase</keyword>
<comment type="caution">
    <text evidence="11">The sequence shown here is derived from an EMBL/GenBank/DDBJ whole genome shotgun (WGS) entry which is preliminary data.</text>
</comment>